<feature type="transmembrane region" description="Helical" evidence="16">
    <location>
        <begin position="314"/>
        <end position="333"/>
    </location>
</feature>
<feature type="transmembrane region" description="Helical" evidence="16">
    <location>
        <begin position="61"/>
        <end position="84"/>
    </location>
</feature>
<organism evidence="18 19">
    <name type="scientific">Salix brachista</name>
    <dbReference type="NCBI Taxonomy" id="2182728"/>
    <lineage>
        <taxon>Eukaryota</taxon>
        <taxon>Viridiplantae</taxon>
        <taxon>Streptophyta</taxon>
        <taxon>Embryophyta</taxon>
        <taxon>Tracheophyta</taxon>
        <taxon>Spermatophyta</taxon>
        <taxon>Magnoliopsida</taxon>
        <taxon>eudicotyledons</taxon>
        <taxon>Gunneridae</taxon>
        <taxon>Pentapetalae</taxon>
        <taxon>rosids</taxon>
        <taxon>fabids</taxon>
        <taxon>Malpighiales</taxon>
        <taxon>Salicaceae</taxon>
        <taxon>Saliceae</taxon>
        <taxon>Salix</taxon>
    </lineage>
</organism>
<keyword evidence="8" id="KW-0547">Nucleotide-binding</keyword>
<dbReference type="GO" id="GO:0004674">
    <property type="term" value="F:protein serine/threonine kinase activity"/>
    <property type="evidence" value="ECO:0007669"/>
    <property type="project" value="UniProtKB-KW"/>
</dbReference>
<sequence length="534" mass="58363">MSSPAPGVSPVPFNSTPPPLISNLTSPPPPDTTNKTASQAPPLPASSPRGPPGPGGPSPPVLSALIVGVVLGVLAGVGISVCVYRRKKRKEAQRLLLAGQPSQEATKDDGWQHNTAPPPKFTPPNNQLPPMPGIFAEYPSTSSSMGSDKQHPPPTPGIALGYSQSTFTYEELAKATDNFSKANLLENGRPTMNWSTTMRIAVGAAKGLAYLHEDCQPKIIHRDIKASNILIDNSFEAKVADFGLAKHSLDTETHVSTRVMGTFGYMAPEYASSGKLTAKSDVYSFGVVLLELISGRRPVDRTQSYIDDSIVDWVYFYLLMTLLVYNVYMVVIGEKISIAHLKSFQALYAFVLISFSFSGILELNYADLKARPLLKQALEDGNLDAVVDPKLQDYDFNEMTQMICCAAACVRHLGRFRPRMSQIVRALEGNMPLDELNEGITSGFSMVYSSGSSDYNTRQYMDDLKKFRKLALESPEHDNSIVNPLASTSSQEYSEPTSESGRNTFSSCTESQQTKPEMDSQRKDKNIKDAEERS</sequence>
<evidence type="ECO:0000256" key="6">
    <source>
        <dbReference type="ARBA" id="ARBA00022679"/>
    </source>
</evidence>
<dbReference type="EMBL" id="VDCV01000001">
    <property type="protein sequence ID" value="KAB5574215.1"/>
    <property type="molecule type" value="Genomic_DNA"/>
</dbReference>
<keyword evidence="19" id="KW-1185">Reference proteome</keyword>
<comment type="subcellular location">
    <subcellularLocation>
        <location evidence="1">Cell membrane</location>
        <topology evidence="1">Single-pass membrane protein</topology>
    </subcellularLocation>
</comment>
<comment type="catalytic activity">
    <reaction evidence="14">
        <text>L-seryl-[protein] + ATP = O-phospho-L-seryl-[protein] + ADP + H(+)</text>
        <dbReference type="Rhea" id="RHEA:17989"/>
        <dbReference type="Rhea" id="RHEA-COMP:9863"/>
        <dbReference type="Rhea" id="RHEA-COMP:11604"/>
        <dbReference type="ChEBI" id="CHEBI:15378"/>
        <dbReference type="ChEBI" id="CHEBI:29999"/>
        <dbReference type="ChEBI" id="CHEBI:30616"/>
        <dbReference type="ChEBI" id="CHEBI:83421"/>
        <dbReference type="ChEBI" id="CHEBI:456216"/>
        <dbReference type="EC" id="2.7.11.1"/>
    </reaction>
</comment>
<dbReference type="SMART" id="SM00220">
    <property type="entry name" value="S_TKc"/>
    <property type="match status" value="1"/>
</dbReference>
<protein>
    <recommendedName>
        <fullName evidence="2">non-specific serine/threonine protein kinase</fullName>
        <ecNumber evidence="2">2.7.11.1</ecNumber>
    </recommendedName>
</protein>
<evidence type="ECO:0000256" key="1">
    <source>
        <dbReference type="ARBA" id="ARBA00004162"/>
    </source>
</evidence>
<keyword evidence="6" id="KW-0808">Transferase</keyword>
<feature type="compositionally biased region" description="Pro residues" evidence="15">
    <location>
        <begin position="116"/>
        <end position="132"/>
    </location>
</feature>
<comment type="caution">
    <text evidence="18">The sequence shown here is derived from an EMBL/GenBank/DDBJ whole genome shotgun (WGS) entry which is preliminary data.</text>
</comment>
<dbReference type="InterPro" id="IPR000719">
    <property type="entry name" value="Prot_kinase_dom"/>
</dbReference>
<evidence type="ECO:0000256" key="16">
    <source>
        <dbReference type="SAM" id="Phobius"/>
    </source>
</evidence>
<dbReference type="AlphaFoldDB" id="A0A5N5P392"/>
<gene>
    <name evidence="18" type="ORF">DKX38_001409</name>
</gene>
<reference evidence="19" key="1">
    <citation type="journal article" date="2019" name="Gigascience">
        <title>De novo genome assembly of the endangered Acer yangbiense, a plant species with extremely small populations endemic to Yunnan Province, China.</title>
        <authorList>
            <person name="Yang J."/>
            <person name="Wariss H.M."/>
            <person name="Tao L."/>
            <person name="Zhang R."/>
            <person name="Yun Q."/>
            <person name="Hollingsworth P."/>
            <person name="Dao Z."/>
            <person name="Luo G."/>
            <person name="Guo H."/>
            <person name="Ma Y."/>
            <person name="Sun W."/>
        </authorList>
    </citation>
    <scope>NUCLEOTIDE SEQUENCE [LARGE SCALE GENOMIC DNA]</scope>
    <source>
        <strain evidence="19">cv. br00</strain>
    </source>
</reference>
<dbReference type="PROSITE" id="PS50011">
    <property type="entry name" value="PROTEIN_KINASE_DOM"/>
    <property type="match status" value="1"/>
</dbReference>
<feature type="compositionally biased region" description="Polar residues" evidence="15">
    <location>
        <begin position="480"/>
        <end position="515"/>
    </location>
</feature>
<dbReference type="Pfam" id="PF00069">
    <property type="entry name" value="Pkinase"/>
    <property type="match status" value="1"/>
</dbReference>
<keyword evidence="11 16" id="KW-1133">Transmembrane helix</keyword>
<evidence type="ECO:0000313" key="18">
    <source>
        <dbReference type="EMBL" id="KAB5574215.1"/>
    </source>
</evidence>
<feature type="region of interest" description="Disordered" evidence="15">
    <location>
        <begin position="478"/>
        <end position="534"/>
    </location>
</feature>
<dbReference type="InterPro" id="IPR008271">
    <property type="entry name" value="Ser/Thr_kinase_AS"/>
</dbReference>
<dbReference type="InterPro" id="IPR011009">
    <property type="entry name" value="Kinase-like_dom_sf"/>
</dbReference>
<dbReference type="PROSITE" id="PS00108">
    <property type="entry name" value="PROTEIN_KINASE_ST"/>
    <property type="match status" value="1"/>
</dbReference>
<evidence type="ECO:0000256" key="2">
    <source>
        <dbReference type="ARBA" id="ARBA00012513"/>
    </source>
</evidence>
<evidence type="ECO:0000256" key="7">
    <source>
        <dbReference type="ARBA" id="ARBA00022692"/>
    </source>
</evidence>
<feature type="compositionally biased region" description="Pro residues" evidence="15">
    <location>
        <begin position="15"/>
        <end position="31"/>
    </location>
</feature>
<feature type="region of interest" description="Disordered" evidence="15">
    <location>
        <begin position="1"/>
        <end position="57"/>
    </location>
</feature>
<evidence type="ECO:0000256" key="4">
    <source>
        <dbReference type="ARBA" id="ARBA00022527"/>
    </source>
</evidence>
<evidence type="ECO:0000259" key="17">
    <source>
        <dbReference type="PROSITE" id="PS50011"/>
    </source>
</evidence>
<feature type="domain" description="Protein kinase" evidence="17">
    <location>
        <begin position="69"/>
        <end position="391"/>
    </location>
</feature>
<dbReference type="InterPro" id="IPR047117">
    <property type="entry name" value="PERK1-13-like"/>
</dbReference>
<keyword evidence="12 16" id="KW-0472">Membrane</keyword>
<comment type="catalytic activity">
    <reaction evidence="13">
        <text>L-threonyl-[protein] + ATP = O-phospho-L-threonyl-[protein] + ADP + H(+)</text>
        <dbReference type="Rhea" id="RHEA:46608"/>
        <dbReference type="Rhea" id="RHEA-COMP:11060"/>
        <dbReference type="Rhea" id="RHEA-COMP:11605"/>
        <dbReference type="ChEBI" id="CHEBI:15378"/>
        <dbReference type="ChEBI" id="CHEBI:30013"/>
        <dbReference type="ChEBI" id="CHEBI:30616"/>
        <dbReference type="ChEBI" id="CHEBI:61977"/>
        <dbReference type="ChEBI" id="CHEBI:456216"/>
        <dbReference type="EC" id="2.7.11.1"/>
    </reaction>
</comment>
<evidence type="ECO:0000256" key="3">
    <source>
        <dbReference type="ARBA" id="ARBA00022475"/>
    </source>
</evidence>
<evidence type="ECO:0000256" key="12">
    <source>
        <dbReference type="ARBA" id="ARBA00023136"/>
    </source>
</evidence>
<feature type="compositionally biased region" description="Basic and acidic residues" evidence="15">
    <location>
        <begin position="516"/>
        <end position="534"/>
    </location>
</feature>
<keyword evidence="7 16" id="KW-0812">Transmembrane</keyword>
<keyword evidence="3" id="KW-1003">Cell membrane</keyword>
<proteinExistence type="predicted"/>
<dbReference type="FunFam" id="1.10.510.10:FF:000035">
    <property type="entry name" value="Putative receptor-like serine/threonine-protein kinase"/>
    <property type="match status" value="1"/>
</dbReference>
<keyword evidence="5" id="KW-0597">Phosphoprotein</keyword>
<evidence type="ECO:0000256" key="11">
    <source>
        <dbReference type="ARBA" id="ARBA00022989"/>
    </source>
</evidence>
<evidence type="ECO:0000313" key="19">
    <source>
        <dbReference type="Proteomes" id="UP000326939"/>
    </source>
</evidence>
<evidence type="ECO:0000256" key="9">
    <source>
        <dbReference type="ARBA" id="ARBA00022777"/>
    </source>
</evidence>
<dbReference type="PANTHER" id="PTHR47982:SF33">
    <property type="entry name" value="PROLINE-RICH RECEPTOR-LIKE PROTEIN KINASE PERK15"/>
    <property type="match status" value="1"/>
</dbReference>
<dbReference type="SUPFAM" id="SSF56112">
    <property type="entry name" value="Protein kinase-like (PK-like)"/>
    <property type="match status" value="1"/>
</dbReference>
<accession>A0A5N5P392</accession>
<feature type="region of interest" description="Disordered" evidence="15">
    <location>
        <begin position="97"/>
        <end position="160"/>
    </location>
</feature>
<feature type="compositionally biased region" description="Pro residues" evidence="15">
    <location>
        <begin position="41"/>
        <end position="57"/>
    </location>
</feature>
<name>A0A5N5P392_9ROSI</name>
<dbReference type="EC" id="2.7.11.1" evidence="2"/>
<keyword evidence="9" id="KW-0418">Kinase</keyword>
<evidence type="ECO:0000256" key="5">
    <source>
        <dbReference type="ARBA" id="ARBA00022553"/>
    </source>
</evidence>
<evidence type="ECO:0000256" key="15">
    <source>
        <dbReference type="SAM" id="MobiDB-lite"/>
    </source>
</evidence>
<evidence type="ECO:0000256" key="8">
    <source>
        <dbReference type="ARBA" id="ARBA00022741"/>
    </source>
</evidence>
<dbReference type="GO" id="GO:0005524">
    <property type="term" value="F:ATP binding"/>
    <property type="evidence" value="ECO:0007669"/>
    <property type="project" value="UniProtKB-KW"/>
</dbReference>
<dbReference type="Proteomes" id="UP000326939">
    <property type="component" value="Chromosome 1"/>
</dbReference>
<dbReference type="PANTHER" id="PTHR47982">
    <property type="entry name" value="PROLINE-RICH RECEPTOR-LIKE PROTEIN KINASE PERK4"/>
    <property type="match status" value="1"/>
</dbReference>
<dbReference type="GO" id="GO:0005886">
    <property type="term" value="C:plasma membrane"/>
    <property type="evidence" value="ECO:0007669"/>
    <property type="project" value="UniProtKB-SubCell"/>
</dbReference>
<feature type="transmembrane region" description="Helical" evidence="16">
    <location>
        <begin position="345"/>
        <end position="365"/>
    </location>
</feature>
<evidence type="ECO:0000256" key="10">
    <source>
        <dbReference type="ARBA" id="ARBA00022840"/>
    </source>
</evidence>
<dbReference type="Gene3D" id="1.10.510.10">
    <property type="entry name" value="Transferase(Phosphotransferase) domain 1"/>
    <property type="match status" value="1"/>
</dbReference>
<keyword evidence="4" id="KW-0723">Serine/threonine-protein kinase</keyword>
<evidence type="ECO:0000256" key="14">
    <source>
        <dbReference type="ARBA" id="ARBA00048679"/>
    </source>
</evidence>
<keyword evidence="10" id="KW-0067">ATP-binding</keyword>
<evidence type="ECO:0000256" key="13">
    <source>
        <dbReference type="ARBA" id="ARBA00047899"/>
    </source>
</evidence>